<organism evidence="2 3">
    <name type="scientific">Lymnaea stagnalis</name>
    <name type="common">Great pond snail</name>
    <name type="synonym">Helix stagnalis</name>
    <dbReference type="NCBI Taxonomy" id="6523"/>
    <lineage>
        <taxon>Eukaryota</taxon>
        <taxon>Metazoa</taxon>
        <taxon>Spiralia</taxon>
        <taxon>Lophotrochozoa</taxon>
        <taxon>Mollusca</taxon>
        <taxon>Gastropoda</taxon>
        <taxon>Heterobranchia</taxon>
        <taxon>Euthyneura</taxon>
        <taxon>Panpulmonata</taxon>
        <taxon>Hygrophila</taxon>
        <taxon>Lymnaeoidea</taxon>
        <taxon>Lymnaeidae</taxon>
        <taxon>Lymnaea</taxon>
    </lineage>
</organism>
<accession>A0AAV2IE10</accession>
<proteinExistence type="predicted"/>
<evidence type="ECO:0000313" key="2">
    <source>
        <dbReference type="EMBL" id="CAL1543866.1"/>
    </source>
</evidence>
<sequence>MSKRHTATNAISRGGNQPFDRSDLCRSKTSHKNTNDSLKLGPTKASPSYDINDSSLASATDNFSELPNGDLYQAISSGNLDDIIKLIEKSEKKTNEVKQSTLDQ</sequence>
<dbReference type="AlphaFoldDB" id="A0AAV2IE10"/>
<protein>
    <submittedName>
        <fullName evidence="2">Uncharacterized protein</fullName>
    </submittedName>
</protein>
<comment type="caution">
    <text evidence="2">The sequence shown here is derived from an EMBL/GenBank/DDBJ whole genome shotgun (WGS) entry which is preliminary data.</text>
</comment>
<keyword evidence="3" id="KW-1185">Reference proteome</keyword>
<name>A0AAV2IE10_LYMST</name>
<feature type="non-terminal residue" evidence="2">
    <location>
        <position position="104"/>
    </location>
</feature>
<evidence type="ECO:0000313" key="3">
    <source>
        <dbReference type="Proteomes" id="UP001497497"/>
    </source>
</evidence>
<evidence type="ECO:0000256" key="1">
    <source>
        <dbReference type="SAM" id="MobiDB-lite"/>
    </source>
</evidence>
<dbReference type="EMBL" id="CAXITT010000581">
    <property type="protein sequence ID" value="CAL1543866.1"/>
    <property type="molecule type" value="Genomic_DNA"/>
</dbReference>
<feature type="region of interest" description="Disordered" evidence="1">
    <location>
        <begin position="1"/>
        <end position="52"/>
    </location>
</feature>
<dbReference type="Proteomes" id="UP001497497">
    <property type="component" value="Unassembled WGS sequence"/>
</dbReference>
<reference evidence="2 3" key="1">
    <citation type="submission" date="2024-04" db="EMBL/GenBank/DDBJ databases">
        <authorList>
            <consortium name="Genoscope - CEA"/>
            <person name="William W."/>
        </authorList>
    </citation>
    <scope>NUCLEOTIDE SEQUENCE [LARGE SCALE GENOMIC DNA]</scope>
</reference>
<gene>
    <name evidence="2" type="ORF">GSLYS_00017379001</name>
</gene>